<feature type="signal peptide" evidence="1">
    <location>
        <begin position="1"/>
        <end position="22"/>
    </location>
</feature>
<dbReference type="CDD" id="cd00158">
    <property type="entry name" value="RHOD"/>
    <property type="match status" value="1"/>
</dbReference>
<dbReference type="Gene3D" id="3.40.250.10">
    <property type="entry name" value="Rhodanese-like domain"/>
    <property type="match status" value="1"/>
</dbReference>
<feature type="domain" description="Rhodanese" evidence="2">
    <location>
        <begin position="64"/>
        <end position="172"/>
    </location>
</feature>
<dbReference type="InterPro" id="IPR036873">
    <property type="entry name" value="Rhodanese-like_dom_sf"/>
</dbReference>
<dbReference type="PROSITE" id="PS50206">
    <property type="entry name" value="RHODANESE_3"/>
    <property type="match status" value="1"/>
</dbReference>
<dbReference type="eggNOG" id="COG0607">
    <property type="taxonomic scope" value="Bacteria"/>
</dbReference>
<evidence type="ECO:0000313" key="3">
    <source>
        <dbReference type="EMBL" id="ACU89769.1"/>
    </source>
</evidence>
<sequence length="174" mass="19167">MKKIATLALTLCCLLLASPSFALFDSKFEAETTKETEAVKLFRDTTAGGYDLVTAAELKKMIDAGKDMLIIDTMPYEDSYKKEHVPGALQFLFPIPDMKGWDDKETGGKSQADFEAMLGPDKDKTIVVYCGFVKCTRSHNGAVWAKKLGYKNVYRFPGGIFGWKGAGFPVGTLK</sequence>
<dbReference type="RefSeq" id="WP_015773860.1">
    <property type="nucleotide sequence ID" value="NC_013173.1"/>
</dbReference>
<accession>C7LVL3</accession>
<dbReference type="OrthoDB" id="9789585at2"/>
<dbReference type="SUPFAM" id="SSF52821">
    <property type="entry name" value="Rhodanese/Cell cycle control phosphatase"/>
    <property type="match status" value="1"/>
</dbReference>
<dbReference type="EMBL" id="CP001629">
    <property type="protein sequence ID" value="ACU89769.1"/>
    <property type="molecule type" value="Genomic_DNA"/>
</dbReference>
<dbReference type="GO" id="GO:0004792">
    <property type="term" value="F:thiosulfate-cyanide sulfurtransferase activity"/>
    <property type="evidence" value="ECO:0007669"/>
    <property type="project" value="TreeGrafter"/>
</dbReference>
<proteinExistence type="predicted"/>
<name>C7LVL3_DESBD</name>
<dbReference type="KEGG" id="dba:Dbac_1677"/>
<dbReference type="PANTHER" id="PTHR44086">
    <property type="entry name" value="THIOSULFATE SULFURTRANSFERASE RDL2, MITOCHONDRIAL-RELATED"/>
    <property type="match status" value="1"/>
</dbReference>
<evidence type="ECO:0000313" key="4">
    <source>
        <dbReference type="Proteomes" id="UP000002216"/>
    </source>
</evidence>
<dbReference type="InterPro" id="IPR001763">
    <property type="entry name" value="Rhodanese-like_dom"/>
</dbReference>
<reference evidence="3 4" key="1">
    <citation type="journal article" date="2009" name="Stand. Genomic Sci.">
        <title>Complete genome sequence of Desulfomicrobium baculatum type strain (X).</title>
        <authorList>
            <person name="Copeland A."/>
            <person name="Spring S."/>
            <person name="Goker M."/>
            <person name="Schneider S."/>
            <person name="Lapidus A."/>
            <person name="Del Rio T.G."/>
            <person name="Tice H."/>
            <person name="Cheng J.F."/>
            <person name="Chen F."/>
            <person name="Nolan M."/>
            <person name="Bruce D."/>
            <person name="Goodwin L."/>
            <person name="Pitluck S."/>
            <person name="Ivanova N."/>
            <person name="Mavrommatis K."/>
            <person name="Ovchinnikova G."/>
            <person name="Pati A."/>
            <person name="Chen A."/>
            <person name="Palaniappan K."/>
            <person name="Land M."/>
            <person name="Hauser L."/>
            <person name="Chang Y.J."/>
            <person name="Jeffries C.C."/>
            <person name="Meincke L."/>
            <person name="Sims D."/>
            <person name="Brettin T."/>
            <person name="Detter J.C."/>
            <person name="Han C."/>
            <person name="Chain P."/>
            <person name="Bristow J."/>
            <person name="Eisen J.A."/>
            <person name="Markowitz V."/>
            <person name="Hugenholtz P."/>
            <person name="Kyrpides N.C."/>
            <person name="Klenk H.P."/>
            <person name="Lucas S."/>
        </authorList>
    </citation>
    <scope>NUCLEOTIDE SEQUENCE [LARGE SCALE GENOMIC DNA]</scope>
    <source>
        <strain evidence="4">DSM 4028 / VKM B-1378 / X</strain>
    </source>
</reference>
<keyword evidence="4" id="KW-1185">Reference proteome</keyword>
<gene>
    <name evidence="3" type="ordered locus">Dbac_1677</name>
</gene>
<dbReference type="AlphaFoldDB" id="C7LVL3"/>
<dbReference type="STRING" id="525897.Dbac_1677"/>
<dbReference type="Pfam" id="PF00581">
    <property type="entry name" value="Rhodanese"/>
    <property type="match status" value="1"/>
</dbReference>
<dbReference type="Proteomes" id="UP000002216">
    <property type="component" value="Chromosome"/>
</dbReference>
<keyword evidence="1" id="KW-0732">Signal</keyword>
<protein>
    <submittedName>
        <fullName evidence="3">Rhodanese domain protein</fullName>
    </submittedName>
</protein>
<organism evidence="3 4">
    <name type="scientific">Desulfomicrobium baculatum (strain DSM 4028 / VKM B-1378 / X)</name>
    <name type="common">Desulfovibrio baculatus</name>
    <dbReference type="NCBI Taxonomy" id="525897"/>
    <lineage>
        <taxon>Bacteria</taxon>
        <taxon>Pseudomonadati</taxon>
        <taxon>Thermodesulfobacteriota</taxon>
        <taxon>Desulfovibrionia</taxon>
        <taxon>Desulfovibrionales</taxon>
        <taxon>Desulfomicrobiaceae</taxon>
        <taxon>Desulfomicrobium</taxon>
    </lineage>
</organism>
<evidence type="ECO:0000256" key="1">
    <source>
        <dbReference type="SAM" id="SignalP"/>
    </source>
</evidence>
<dbReference type="SMART" id="SM00450">
    <property type="entry name" value="RHOD"/>
    <property type="match status" value="1"/>
</dbReference>
<feature type="chain" id="PRO_5002978850" evidence="1">
    <location>
        <begin position="23"/>
        <end position="174"/>
    </location>
</feature>
<dbReference type="PANTHER" id="PTHR44086:SF13">
    <property type="entry name" value="THIOSULFATE SULFURTRANSFERASE PSPE"/>
    <property type="match status" value="1"/>
</dbReference>
<dbReference type="HOGENOM" id="CLU_089574_6_4_7"/>
<evidence type="ECO:0000259" key="2">
    <source>
        <dbReference type="PROSITE" id="PS50206"/>
    </source>
</evidence>